<dbReference type="PROSITE" id="PS50330">
    <property type="entry name" value="UIM"/>
    <property type="match status" value="3"/>
</dbReference>
<dbReference type="GO" id="GO:0008540">
    <property type="term" value="C:proteasome regulatory particle, base subcomplex"/>
    <property type="evidence" value="ECO:0007669"/>
    <property type="project" value="TreeGrafter"/>
</dbReference>
<reference evidence="7 8" key="1">
    <citation type="journal article" date="2023" name="Commun. Biol.">
        <title>Reorganization of the ancestral sex-determining regions during the evolution of trioecy in Pleodorina starrii.</title>
        <authorList>
            <person name="Takahashi K."/>
            <person name="Suzuki S."/>
            <person name="Kawai-Toyooka H."/>
            <person name="Yamamoto K."/>
            <person name="Hamaji T."/>
            <person name="Ootsuki R."/>
            <person name="Yamaguchi H."/>
            <person name="Kawachi M."/>
            <person name="Higashiyama T."/>
            <person name="Nozaki H."/>
        </authorList>
    </citation>
    <scope>NUCLEOTIDE SEQUENCE [LARGE SCALE GENOMIC DNA]</scope>
    <source>
        <strain evidence="7 8">NIES-4479</strain>
    </source>
</reference>
<comment type="similarity">
    <text evidence="1">Belongs to the proteasome subunit S5A family.</text>
</comment>
<dbReference type="Pfam" id="PF02809">
    <property type="entry name" value="UIM"/>
    <property type="match status" value="3"/>
</dbReference>
<comment type="caution">
    <text evidence="7">The sequence shown here is derived from an EMBL/GenBank/DDBJ whole genome shotgun (WGS) entry which is preliminary data.</text>
</comment>
<evidence type="ECO:0000256" key="1">
    <source>
        <dbReference type="ARBA" id="ARBA00005574"/>
    </source>
</evidence>
<dbReference type="SMART" id="SM00726">
    <property type="entry name" value="UIM"/>
    <property type="match status" value="3"/>
</dbReference>
<dbReference type="AlphaFoldDB" id="A0A9W6BE06"/>
<keyword evidence="8" id="KW-1185">Reference proteome</keyword>
<dbReference type="Gene3D" id="1.10.287.3990">
    <property type="match status" value="1"/>
</dbReference>
<feature type="compositionally biased region" description="Low complexity" evidence="5">
    <location>
        <begin position="342"/>
        <end position="362"/>
    </location>
</feature>
<evidence type="ECO:0000256" key="2">
    <source>
        <dbReference type="ARBA" id="ARBA00022942"/>
    </source>
</evidence>
<dbReference type="Pfam" id="PF13519">
    <property type="entry name" value="VWA_2"/>
    <property type="match status" value="1"/>
</dbReference>
<dbReference type="EMBL" id="BRXU01000003">
    <property type="protein sequence ID" value="GLC49806.1"/>
    <property type="molecule type" value="Genomic_DNA"/>
</dbReference>
<dbReference type="SMART" id="SM00327">
    <property type="entry name" value="VWA"/>
    <property type="match status" value="1"/>
</dbReference>
<proteinExistence type="inferred from homology"/>
<evidence type="ECO:0000256" key="3">
    <source>
        <dbReference type="ARBA" id="ARBA00044341"/>
    </source>
</evidence>
<sequence>MECTVVCIDNSEFSRDGDYAPTRFQAQADAVNLLAGAKTQAHPEATVGVLTMSGKTPRVLVTPTPDLGKVLNCMTNIEIDGECNISSSVQIAQLALKHRQNKNQRQRIVIFVCSPVTEEKEKLVKIAKKLKKNNVAVDVVSFGAEEDNQEKLDAFLEAVNSNGNSHLVTVPPGPVLSDVLISSPIFQGEGGGGYGFAGGAGGGGGGGGGGADGFEFGVDPNMDPELALALRVSLEEERDRQNRAAAAAAAAAGASAAPAEGAAAGAGTSAPATEGAAAGVEAATPAPAAAAAAGGAAAGGDMDLDEDALLQQALAMSMEVDSAAAAAQPAAAADVATPAPMTAPVATPGAPQQAAAPAAADADAMDEDAELQMALQLSMQEAGPESKEGQQ</sequence>
<dbReference type="GO" id="GO:0031593">
    <property type="term" value="F:polyubiquitin modification-dependent protein binding"/>
    <property type="evidence" value="ECO:0007669"/>
    <property type="project" value="TreeGrafter"/>
</dbReference>
<feature type="domain" description="VWFA" evidence="6">
    <location>
        <begin position="3"/>
        <end position="185"/>
    </location>
</feature>
<dbReference type="GO" id="GO:0005829">
    <property type="term" value="C:cytosol"/>
    <property type="evidence" value="ECO:0007669"/>
    <property type="project" value="TreeGrafter"/>
</dbReference>
<dbReference type="PANTHER" id="PTHR10223:SF0">
    <property type="entry name" value="26S PROTEASOME NON-ATPASE REGULATORY SUBUNIT 4"/>
    <property type="match status" value="1"/>
</dbReference>
<feature type="region of interest" description="Disordered" evidence="5">
    <location>
        <begin position="342"/>
        <end position="391"/>
    </location>
</feature>
<evidence type="ECO:0000259" key="6">
    <source>
        <dbReference type="PROSITE" id="PS50234"/>
    </source>
</evidence>
<dbReference type="FunFam" id="3.40.50.410:FF:000005">
    <property type="entry name" value="26S proteasome non-ATPase regulatory subunit 4"/>
    <property type="match status" value="1"/>
</dbReference>
<gene>
    <name evidence="7" type="primary">PLEST008928</name>
    <name evidence="7" type="ORF">PLESTB_000310700</name>
</gene>
<protein>
    <recommendedName>
        <fullName evidence="4">26S proteasome non-ATPase regulatory subunit 4 homolog</fullName>
    </recommendedName>
    <alternativeName>
        <fullName evidence="3">26S proteasome regulatory subunit RPN10</fullName>
    </alternativeName>
</protein>
<dbReference type="SUPFAM" id="SSF53300">
    <property type="entry name" value="vWA-like"/>
    <property type="match status" value="1"/>
</dbReference>
<dbReference type="Gene3D" id="3.40.50.410">
    <property type="entry name" value="von Willebrand factor, type A domain"/>
    <property type="match status" value="1"/>
</dbReference>
<keyword evidence="2" id="KW-0647">Proteasome</keyword>
<evidence type="ECO:0000313" key="8">
    <source>
        <dbReference type="Proteomes" id="UP001165080"/>
    </source>
</evidence>
<dbReference type="InterPro" id="IPR002035">
    <property type="entry name" value="VWF_A"/>
</dbReference>
<organism evidence="7 8">
    <name type="scientific">Pleodorina starrii</name>
    <dbReference type="NCBI Taxonomy" id="330485"/>
    <lineage>
        <taxon>Eukaryota</taxon>
        <taxon>Viridiplantae</taxon>
        <taxon>Chlorophyta</taxon>
        <taxon>core chlorophytes</taxon>
        <taxon>Chlorophyceae</taxon>
        <taxon>CS clade</taxon>
        <taxon>Chlamydomonadales</taxon>
        <taxon>Volvocaceae</taxon>
        <taxon>Pleodorina</taxon>
    </lineage>
</organism>
<evidence type="ECO:0000256" key="4">
    <source>
        <dbReference type="ARBA" id="ARBA00071116"/>
    </source>
</evidence>
<evidence type="ECO:0000256" key="5">
    <source>
        <dbReference type="SAM" id="MobiDB-lite"/>
    </source>
</evidence>
<dbReference type="GO" id="GO:0005634">
    <property type="term" value="C:nucleus"/>
    <property type="evidence" value="ECO:0007669"/>
    <property type="project" value="TreeGrafter"/>
</dbReference>
<dbReference type="GO" id="GO:0043161">
    <property type="term" value="P:proteasome-mediated ubiquitin-dependent protein catabolic process"/>
    <property type="evidence" value="ECO:0007669"/>
    <property type="project" value="TreeGrafter"/>
</dbReference>
<name>A0A9W6BE06_9CHLO</name>
<dbReference type="CDD" id="cd01452">
    <property type="entry name" value="VWA_26S_proteasome_subunit"/>
    <property type="match status" value="1"/>
</dbReference>
<dbReference type="PROSITE" id="PS50234">
    <property type="entry name" value="VWFA"/>
    <property type="match status" value="1"/>
</dbReference>
<dbReference type="InterPro" id="IPR003903">
    <property type="entry name" value="UIM_dom"/>
</dbReference>
<dbReference type="PANTHER" id="PTHR10223">
    <property type="entry name" value="26S PROTEASOME NON-ATPASE REGULATORY SUBUNIT 4"/>
    <property type="match status" value="1"/>
</dbReference>
<accession>A0A9W6BE06</accession>
<dbReference type="InterPro" id="IPR036465">
    <property type="entry name" value="vWFA_dom_sf"/>
</dbReference>
<evidence type="ECO:0000313" key="7">
    <source>
        <dbReference type="EMBL" id="GLC49806.1"/>
    </source>
</evidence>
<dbReference type="Proteomes" id="UP001165080">
    <property type="component" value="Unassembled WGS sequence"/>
</dbReference>
<dbReference type="InterPro" id="IPR027040">
    <property type="entry name" value="PSMD4"/>
</dbReference>